<dbReference type="EMBL" id="MN740136">
    <property type="protein sequence ID" value="QHT89086.1"/>
    <property type="molecule type" value="Genomic_DNA"/>
</dbReference>
<proteinExistence type="predicted"/>
<protein>
    <submittedName>
        <fullName evidence="1">Uncharacterized protein</fullName>
    </submittedName>
</protein>
<evidence type="ECO:0000313" key="1">
    <source>
        <dbReference type="EMBL" id="QHT89086.1"/>
    </source>
</evidence>
<organism evidence="1">
    <name type="scientific">viral metagenome</name>
    <dbReference type="NCBI Taxonomy" id="1070528"/>
    <lineage>
        <taxon>unclassified sequences</taxon>
        <taxon>metagenomes</taxon>
        <taxon>organismal metagenomes</taxon>
    </lineage>
</organism>
<name>A0A6C0I9R5_9ZZZZ</name>
<reference evidence="1" key="1">
    <citation type="journal article" date="2020" name="Nature">
        <title>Giant virus diversity and host interactions through global metagenomics.</title>
        <authorList>
            <person name="Schulz F."/>
            <person name="Roux S."/>
            <person name="Paez-Espino D."/>
            <person name="Jungbluth S."/>
            <person name="Walsh D.A."/>
            <person name="Denef V.J."/>
            <person name="McMahon K.D."/>
            <person name="Konstantinidis K.T."/>
            <person name="Eloe-Fadrosh E.A."/>
            <person name="Kyrpides N.C."/>
            <person name="Woyke T."/>
        </authorList>
    </citation>
    <scope>NUCLEOTIDE SEQUENCE</scope>
    <source>
        <strain evidence="1">GVMAG-M-3300023184-53</strain>
    </source>
</reference>
<accession>A0A6C0I9R5</accession>
<dbReference type="AlphaFoldDB" id="A0A6C0I9R5"/>
<sequence length="297" mass="33286">MLSLFGFGKKRRVSKKVTSKKLKSVKPPAKLLKMCKKLHVKVAVKRGSKRVYKPLKVLVKECKEKLMMLKKKALKSKVPKRKVSKRKVAERKTRFGDCSGMYKDKMMEFGSRKIRFGGHSAMGGAEFGKKRKVSKVDAMKAFKAFYRKHCTRPMRFGDGGNPALSSSMGYEFCPLGRGGVLSAESTGLFPSPCSKLNPKEYEAEKRVQLGKRFSGQDEQGKTAAQIAAMNRAAGYKGPQFGKKLRVSKKAAKPAAKLLMMCKKYKIKATVKRGSKRVYKSTSVLNKQLKKKLKSLKK</sequence>